<evidence type="ECO:0000313" key="2">
    <source>
        <dbReference type="Proteomes" id="UP000717696"/>
    </source>
</evidence>
<dbReference type="OrthoDB" id="10410323at2759"/>
<proteinExistence type="predicted"/>
<organism evidence="1 2">
    <name type="scientific">Dactylonectria estremocensis</name>
    <dbReference type="NCBI Taxonomy" id="1079267"/>
    <lineage>
        <taxon>Eukaryota</taxon>
        <taxon>Fungi</taxon>
        <taxon>Dikarya</taxon>
        <taxon>Ascomycota</taxon>
        <taxon>Pezizomycotina</taxon>
        <taxon>Sordariomycetes</taxon>
        <taxon>Hypocreomycetidae</taxon>
        <taxon>Hypocreales</taxon>
        <taxon>Nectriaceae</taxon>
        <taxon>Dactylonectria</taxon>
    </lineage>
</organism>
<keyword evidence="2" id="KW-1185">Reference proteome</keyword>
<comment type="caution">
    <text evidence="1">The sequence shown here is derived from an EMBL/GenBank/DDBJ whole genome shotgun (WGS) entry which is preliminary data.</text>
</comment>
<sequence length="183" mass="19997">MGTSRPIISFSCWYSRAASHAFHQPCVIVVSRLVKGPAYGQILQGSRVEYSSSCFSIADVFGLTKPSIEFFVLHPSQPSTRAAWRRRVATRSRPASPASYRTELRDLAAAGCRVTACIEEELDLGAAGQHSQQTLGRGVAHVAASAPRPVRARSGDLRHGAYGSGPRLANRQIFLRPFMRFLP</sequence>
<gene>
    <name evidence="1" type="ORF">B0J13DRAFT_252658</name>
</gene>
<reference evidence="1" key="1">
    <citation type="journal article" date="2021" name="Nat. Commun.">
        <title>Genetic determinants of endophytism in the Arabidopsis root mycobiome.</title>
        <authorList>
            <person name="Mesny F."/>
            <person name="Miyauchi S."/>
            <person name="Thiergart T."/>
            <person name="Pickel B."/>
            <person name="Atanasova L."/>
            <person name="Karlsson M."/>
            <person name="Huettel B."/>
            <person name="Barry K.W."/>
            <person name="Haridas S."/>
            <person name="Chen C."/>
            <person name="Bauer D."/>
            <person name="Andreopoulos W."/>
            <person name="Pangilinan J."/>
            <person name="LaButti K."/>
            <person name="Riley R."/>
            <person name="Lipzen A."/>
            <person name="Clum A."/>
            <person name="Drula E."/>
            <person name="Henrissat B."/>
            <person name="Kohler A."/>
            <person name="Grigoriev I.V."/>
            <person name="Martin F.M."/>
            <person name="Hacquard S."/>
        </authorList>
    </citation>
    <scope>NUCLEOTIDE SEQUENCE</scope>
    <source>
        <strain evidence="1">MPI-CAGE-AT-0021</strain>
    </source>
</reference>
<dbReference type="AlphaFoldDB" id="A0A9P9J776"/>
<protein>
    <submittedName>
        <fullName evidence="1">Uncharacterized protein</fullName>
    </submittedName>
</protein>
<evidence type="ECO:0000313" key="1">
    <source>
        <dbReference type="EMBL" id="KAH7151961.1"/>
    </source>
</evidence>
<accession>A0A9P9J776</accession>
<name>A0A9P9J776_9HYPO</name>
<dbReference type="Proteomes" id="UP000717696">
    <property type="component" value="Unassembled WGS sequence"/>
</dbReference>
<dbReference type="EMBL" id="JAGMUU010000005">
    <property type="protein sequence ID" value="KAH7151961.1"/>
    <property type="molecule type" value="Genomic_DNA"/>
</dbReference>